<dbReference type="AlphaFoldDB" id="A0A378JWP7"/>
<reference evidence="2 4" key="2">
    <citation type="submission" date="2018-06" db="EMBL/GenBank/DDBJ databases">
        <authorList>
            <consortium name="Pathogen Informatics"/>
            <person name="Doyle S."/>
        </authorList>
    </citation>
    <scope>NUCLEOTIDE SEQUENCE [LARGE SCALE GENOMIC DNA]</scope>
    <source>
        <strain evidence="2 4">NCTC12239</strain>
    </source>
</reference>
<organism evidence="2 4">
    <name type="scientific">Legionella moravica</name>
    <dbReference type="NCBI Taxonomy" id="39962"/>
    <lineage>
        <taxon>Bacteria</taxon>
        <taxon>Pseudomonadati</taxon>
        <taxon>Pseudomonadota</taxon>
        <taxon>Gammaproteobacteria</taxon>
        <taxon>Legionellales</taxon>
        <taxon>Legionellaceae</taxon>
        <taxon>Legionella</taxon>
    </lineage>
</organism>
<dbReference type="Proteomes" id="UP000054985">
    <property type="component" value="Unassembled WGS sequence"/>
</dbReference>
<dbReference type="OrthoDB" id="8456416at2"/>
<dbReference type="EMBL" id="LNYN01000029">
    <property type="protein sequence ID" value="KTD32342.1"/>
    <property type="molecule type" value="Genomic_DNA"/>
</dbReference>
<sequence>MDKIKKYRRVALLCCHFSRNYAYYKAGWEKINDSKFNNKFWITVQNNFLDIAVMEWMKLFGSYSEHHHWKNILSDIEKFKIDMLKYCGLNEDEFDRLHNEIKKYRDEFVAHLDSKETMKIPIMTKAFKATKFYYRHIYEQLPKESSIGLPSNLQEHYNLSYSDAEKYYNVQ</sequence>
<dbReference type="RefSeq" id="WP_028383050.1">
    <property type="nucleotide sequence ID" value="NZ_CAAAJG010000003.1"/>
</dbReference>
<dbReference type="STRING" id="39962.Lmor_2280"/>
<protein>
    <recommendedName>
        <fullName evidence="5">HEPN AbiU2-like domain-containing protein</fullName>
    </recommendedName>
</protein>
<reference evidence="1 3" key="1">
    <citation type="submission" date="2015-11" db="EMBL/GenBank/DDBJ databases">
        <title>Genomic analysis of 38 Legionella species identifies large and diverse effector repertoires.</title>
        <authorList>
            <person name="Burstein D."/>
            <person name="Amaro F."/>
            <person name="Zusman T."/>
            <person name="Lifshitz Z."/>
            <person name="Cohen O."/>
            <person name="Gilbert J.A."/>
            <person name="Pupko T."/>
            <person name="Shuman H.A."/>
            <person name="Segal G."/>
        </authorList>
    </citation>
    <scope>NUCLEOTIDE SEQUENCE [LARGE SCALE GENOMIC DNA]</scope>
    <source>
        <strain evidence="1 3">ATCC 43877</strain>
    </source>
</reference>
<evidence type="ECO:0008006" key="5">
    <source>
        <dbReference type="Google" id="ProtNLM"/>
    </source>
</evidence>
<gene>
    <name evidence="1" type="ORF">Lmor_2280</name>
    <name evidence="2" type="ORF">NCTC12239_01369</name>
</gene>
<evidence type="ECO:0000313" key="2">
    <source>
        <dbReference type="EMBL" id="STX62437.1"/>
    </source>
</evidence>
<dbReference type="Proteomes" id="UP000254040">
    <property type="component" value="Unassembled WGS sequence"/>
</dbReference>
<name>A0A378JWP7_9GAMM</name>
<dbReference type="EMBL" id="UGOG01000001">
    <property type="protein sequence ID" value="STX62437.1"/>
    <property type="molecule type" value="Genomic_DNA"/>
</dbReference>
<evidence type="ECO:0000313" key="3">
    <source>
        <dbReference type="Proteomes" id="UP000054985"/>
    </source>
</evidence>
<evidence type="ECO:0000313" key="1">
    <source>
        <dbReference type="EMBL" id="KTD32342.1"/>
    </source>
</evidence>
<accession>A0A378JWP7</accession>
<keyword evidence="3" id="KW-1185">Reference proteome</keyword>
<evidence type="ECO:0000313" key="4">
    <source>
        <dbReference type="Proteomes" id="UP000254040"/>
    </source>
</evidence>
<proteinExistence type="predicted"/>